<evidence type="ECO:0000256" key="1">
    <source>
        <dbReference type="SAM" id="MobiDB-lite"/>
    </source>
</evidence>
<dbReference type="InParanoid" id="B0D5W4"/>
<sequence length="343" mass="38647">MSSSLPPSMKLEINPFFNIISYTELGMRQRSTDLTTTAWCGMLGAPVRTLVARSFPAPECAEISISRPSRTFTLYALLSRQILTAEGLYNSTPMIGSDWGKLVHLIAVIDYKQDIDVSSRGRLKITTTVTTPNGPTVQRAEMLPGTRSSPFKIDPIISEGSHCRLHIQRPELRRRVVLLSAERKKLVWQRETTQWNVDSNATTPPATKFSGWYNIWTPTKPSHLGLDWIEESQLLNLRPLRNVHGGKRRDHTNLPKRSPDEHPANTHKTGNNLPQTIPSLAVPFTAANKTRRTGKSTTLEPEDIHDEVNNWRDSQGIQCPAIPRRPPQSSRYESVLHVQVLEI</sequence>
<organism evidence="3">
    <name type="scientific">Laccaria bicolor (strain S238N-H82 / ATCC MYA-4686)</name>
    <name type="common">Bicoloured deceiver</name>
    <name type="synonym">Laccaria laccata var. bicolor</name>
    <dbReference type="NCBI Taxonomy" id="486041"/>
    <lineage>
        <taxon>Eukaryota</taxon>
        <taxon>Fungi</taxon>
        <taxon>Dikarya</taxon>
        <taxon>Basidiomycota</taxon>
        <taxon>Agaricomycotina</taxon>
        <taxon>Agaricomycetes</taxon>
        <taxon>Agaricomycetidae</taxon>
        <taxon>Agaricales</taxon>
        <taxon>Agaricineae</taxon>
        <taxon>Hydnangiaceae</taxon>
        <taxon>Laccaria</taxon>
    </lineage>
</organism>
<keyword evidence="3" id="KW-1185">Reference proteome</keyword>
<gene>
    <name evidence="2" type="ORF">LACBIDRAFT_325691</name>
</gene>
<name>B0D5W4_LACBS</name>
<feature type="region of interest" description="Disordered" evidence="1">
    <location>
        <begin position="240"/>
        <end position="280"/>
    </location>
</feature>
<dbReference type="AlphaFoldDB" id="B0D5W4"/>
<feature type="compositionally biased region" description="Polar residues" evidence="1">
    <location>
        <begin position="266"/>
        <end position="278"/>
    </location>
</feature>
<dbReference type="EMBL" id="DS547098">
    <property type="protein sequence ID" value="EDR10091.1"/>
    <property type="molecule type" value="Genomic_DNA"/>
</dbReference>
<accession>B0D5W4</accession>
<dbReference type="RefSeq" id="XP_001879476.1">
    <property type="nucleotide sequence ID" value="XM_001879441.1"/>
</dbReference>
<dbReference type="KEGG" id="lbc:LACBIDRAFT_325691"/>
<evidence type="ECO:0000313" key="3">
    <source>
        <dbReference type="Proteomes" id="UP000001194"/>
    </source>
</evidence>
<feature type="compositionally biased region" description="Basic and acidic residues" evidence="1">
    <location>
        <begin position="251"/>
        <end position="264"/>
    </location>
</feature>
<dbReference type="HOGENOM" id="CLU_809080_0_0_1"/>
<reference evidence="2 3" key="1">
    <citation type="journal article" date="2008" name="Nature">
        <title>The genome of Laccaria bicolor provides insights into mycorrhizal symbiosis.</title>
        <authorList>
            <person name="Martin F."/>
            <person name="Aerts A."/>
            <person name="Ahren D."/>
            <person name="Brun A."/>
            <person name="Danchin E.G.J."/>
            <person name="Duchaussoy F."/>
            <person name="Gibon J."/>
            <person name="Kohler A."/>
            <person name="Lindquist E."/>
            <person name="Pereda V."/>
            <person name="Salamov A."/>
            <person name="Shapiro H.J."/>
            <person name="Wuyts J."/>
            <person name="Blaudez D."/>
            <person name="Buee M."/>
            <person name="Brokstein P."/>
            <person name="Canbaeck B."/>
            <person name="Cohen D."/>
            <person name="Courty P.E."/>
            <person name="Coutinho P.M."/>
            <person name="Delaruelle C."/>
            <person name="Detter J.C."/>
            <person name="Deveau A."/>
            <person name="DiFazio S."/>
            <person name="Duplessis S."/>
            <person name="Fraissinet-Tachet L."/>
            <person name="Lucic E."/>
            <person name="Frey-Klett P."/>
            <person name="Fourrey C."/>
            <person name="Feussner I."/>
            <person name="Gay G."/>
            <person name="Grimwood J."/>
            <person name="Hoegger P.J."/>
            <person name="Jain P."/>
            <person name="Kilaru S."/>
            <person name="Labbe J."/>
            <person name="Lin Y.C."/>
            <person name="Legue V."/>
            <person name="Le Tacon F."/>
            <person name="Marmeisse R."/>
            <person name="Melayah D."/>
            <person name="Montanini B."/>
            <person name="Muratet M."/>
            <person name="Nehls U."/>
            <person name="Niculita-Hirzel H."/>
            <person name="Oudot-Le Secq M.P."/>
            <person name="Peter M."/>
            <person name="Quesneville H."/>
            <person name="Rajashekar B."/>
            <person name="Reich M."/>
            <person name="Rouhier N."/>
            <person name="Schmutz J."/>
            <person name="Yin T."/>
            <person name="Chalot M."/>
            <person name="Henrissat B."/>
            <person name="Kuees U."/>
            <person name="Lucas S."/>
            <person name="Van de Peer Y."/>
            <person name="Podila G.K."/>
            <person name="Polle A."/>
            <person name="Pukkila P.J."/>
            <person name="Richardson P.M."/>
            <person name="Rouze P."/>
            <person name="Sanders I.R."/>
            <person name="Stajich J.E."/>
            <person name="Tunlid A."/>
            <person name="Tuskan G."/>
            <person name="Grigoriev I.V."/>
        </authorList>
    </citation>
    <scope>NUCLEOTIDE SEQUENCE [LARGE SCALE GENOMIC DNA]</scope>
    <source>
        <strain evidence="3">S238N-H82 / ATCC MYA-4686</strain>
    </source>
</reference>
<proteinExistence type="predicted"/>
<dbReference type="Proteomes" id="UP000001194">
    <property type="component" value="Unassembled WGS sequence"/>
</dbReference>
<protein>
    <submittedName>
        <fullName evidence="2">Predicted protein</fullName>
    </submittedName>
</protein>
<evidence type="ECO:0000313" key="2">
    <source>
        <dbReference type="EMBL" id="EDR10091.1"/>
    </source>
</evidence>
<dbReference type="GeneID" id="6074883"/>